<gene>
    <name evidence="2" type="ORF">BCONGLO52_13170</name>
</gene>
<feature type="compositionally biased region" description="Gly residues" evidence="1">
    <location>
        <begin position="174"/>
        <end position="192"/>
    </location>
</feature>
<organism evidence="2 3">
    <name type="scientific">Brachybacterium conglomeratum</name>
    <dbReference type="NCBI Taxonomy" id="47846"/>
    <lineage>
        <taxon>Bacteria</taxon>
        <taxon>Bacillati</taxon>
        <taxon>Actinomycetota</taxon>
        <taxon>Actinomycetes</taxon>
        <taxon>Micrococcales</taxon>
        <taxon>Dermabacteraceae</taxon>
        <taxon>Brachybacterium</taxon>
    </lineage>
</organism>
<evidence type="ECO:0000313" key="2">
    <source>
        <dbReference type="EMBL" id="GLI30476.1"/>
    </source>
</evidence>
<dbReference type="EMBL" id="BSDQ01000001">
    <property type="protein sequence ID" value="GLI30476.1"/>
    <property type="molecule type" value="Genomic_DNA"/>
</dbReference>
<sequence length="331" mass="34345">MLGREQGPVGDDHADVEGLELEPAVPAEQGRDQRIGHDRAVAFPVPLGPASLGLEGEPLVDAFRVEGGKMGAEGRHAVLARGEGDVAGAAGDQVPARGSVGVELADGGHDRSSPGLDAGALHLGQALVEHLVHIAALLVGQWGGSGGRGVGDAGGDHAAPERGEHAGHRADEAAGGGEARVRGGGRAVGGEGDVGRGSSIGLADELLERREEVVLVGDVVPCRLDPVAEVRLGEGDEGAGLERREGAERAVDHVQQVLDLLPRPSADLEHLLRVDRKGGEEVVDVPEELCERGRTARMQRGEHLLRSVLLRGGLRGRRRCHGPILPRTPGR</sequence>
<feature type="compositionally biased region" description="Basic and acidic residues" evidence="1">
    <location>
        <begin position="154"/>
        <end position="172"/>
    </location>
</feature>
<proteinExistence type="predicted"/>
<dbReference type="RefSeq" id="WP_281845797.1">
    <property type="nucleotide sequence ID" value="NZ_BSDQ01000001.1"/>
</dbReference>
<reference evidence="2" key="1">
    <citation type="submission" date="2022-12" db="EMBL/GenBank/DDBJ databases">
        <title>Reference genome sequencing for broad-spectrum identification of bacterial and archaeal isolates by mass spectrometry.</title>
        <authorList>
            <person name="Sekiguchi Y."/>
            <person name="Tourlousse D.M."/>
        </authorList>
    </citation>
    <scope>NUCLEOTIDE SEQUENCE</scope>
    <source>
        <strain evidence="2">5-2</strain>
    </source>
</reference>
<evidence type="ECO:0000313" key="3">
    <source>
        <dbReference type="Proteomes" id="UP001144451"/>
    </source>
</evidence>
<comment type="caution">
    <text evidence="2">The sequence shown here is derived from an EMBL/GenBank/DDBJ whole genome shotgun (WGS) entry which is preliminary data.</text>
</comment>
<name>A0ABQ5RGH5_9MICO</name>
<protein>
    <submittedName>
        <fullName evidence="2">Uncharacterized protein</fullName>
    </submittedName>
</protein>
<keyword evidence="3" id="KW-1185">Reference proteome</keyword>
<evidence type="ECO:0000256" key="1">
    <source>
        <dbReference type="SAM" id="MobiDB-lite"/>
    </source>
</evidence>
<dbReference type="Proteomes" id="UP001144451">
    <property type="component" value="Unassembled WGS sequence"/>
</dbReference>
<accession>A0ABQ5RGH5</accession>
<feature type="region of interest" description="Disordered" evidence="1">
    <location>
        <begin position="147"/>
        <end position="192"/>
    </location>
</feature>